<proteinExistence type="predicted"/>
<dbReference type="AlphaFoldDB" id="A0A078I9Q9"/>
<dbReference type="EMBL" id="LK032675">
    <property type="protein sequence ID" value="CDY46551.1"/>
    <property type="molecule type" value="Genomic_DNA"/>
</dbReference>
<reference evidence="2" key="3">
    <citation type="submission" date="2021-01" db="EMBL/GenBank/DDBJ databases">
        <authorList>
            <consortium name="Genoscope - CEA"/>
            <person name="William W."/>
        </authorList>
    </citation>
    <scope>NUCLEOTIDE SEQUENCE</scope>
</reference>
<evidence type="ECO:0000259" key="1">
    <source>
        <dbReference type="Pfam" id="PF07734"/>
    </source>
</evidence>
<evidence type="ECO:0000313" key="4">
    <source>
        <dbReference type="Proteomes" id="UP000028999"/>
    </source>
</evidence>
<keyword evidence="4" id="KW-1185">Reference proteome</keyword>
<protein>
    <submittedName>
        <fullName evidence="2">(rape) hypothetical protein</fullName>
    </submittedName>
    <submittedName>
        <fullName evidence="3">BnaA08g01900D protein</fullName>
    </submittedName>
</protein>
<sequence>MSTCWSPGTSSWIFFSNRSIFSLPESVTASSALGQSSNTHMVLKNDESVYSFIFNFQGIHTRYDQFITFTGKLLSLDDSEDVNISEIFHCEGYGNKKNKSCDSFKMLRFDDSEVGRVLSHRVLFVVREEKLSLLLEKSVHYKPLEMKIWVTNTKADDEAKDLSWSVFLVVDFTLVTQGMTRVMSFLVDEENKRVMCWKKGFGDLTTFIIVVKFRPVRGS</sequence>
<reference evidence="3" key="2">
    <citation type="submission" date="2014-06" db="EMBL/GenBank/DDBJ databases">
        <authorList>
            <person name="Genoscope - CEA"/>
        </authorList>
    </citation>
    <scope>NUCLEOTIDE SEQUENCE</scope>
</reference>
<dbReference type="STRING" id="3708.A0A078I9Q9"/>
<evidence type="ECO:0000313" key="2">
    <source>
        <dbReference type="EMBL" id="CAF2215001.1"/>
    </source>
</evidence>
<dbReference type="InterPro" id="IPR006527">
    <property type="entry name" value="F-box-assoc_dom_typ1"/>
</dbReference>
<accession>A0A078I9Q9</accession>
<reference evidence="3 4" key="1">
    <citation type="journal article" date="2014" name="Science">
        <title>Plant genetics. Early allopolyploid evolution in the post-Neolithic Brassica napus oilseed genome.</title>
        <authorList>
            <person name="Chalhoub B."/>
            <person name="Denoeud F."/>
            <person name="Liu S."/>
            <person name="Parkin I.A."/>
            <person name="Tang H."/>
            <person name="Wang X."/>
            <person name="Chiquet J."/>
            <person name="Belcram H."/>
            <person name="Tong C."/>
            <person name="Samans B."/>
            <person name="Correa M."/>
            <person name="Da Silva C."/>
            <person name="Just J."/>
            <person name="Falentin C."/>
            <person name="Koh C.S."/>
            <person name="Le Clainche I."/>
            <person name="Bernard M."/>
            <person name="Bento P."/>
            <person name="Noel B."/>
            <person name="Labadie K."/>
            <person name="Alberti A."/>
            <person name="Charles M."/>
            <person name="Arnaud D."/>
            <person name="Guo H."/>
            <person name="Daviaud C."/>
            <person name="Alamery S."/>
            <person name="Jabbari K."/>
            <person name="Zhao M."/>
            <person name="Edger P.P."/>
            <person name="Chelaifa H."/>
            <person name="Tack D."/>
            <person name="Lassalle G."/>
            <person name="Mestiri I."/>
            <person name="Schnel N."/>
            <person name="Le Paslier M.C."/>
            <person name="Fan G."/>
            <person name="Renault V."/>
            <person name="Bayer P.E."/>
            <person name="Golicz A.A."/>
            <person name="Manoli S."/>
            <person name="Lee T.H."/>
            <person name="Thi V.H."/>
            <person name="Chalabi S."/>
            <person name="Hu Q."/>
            <person name="Fan C."/>
            <person name="Tollenaere R."/>
            <person name="Lu Y."/>
            <person name="Battail C."/>
            <person name="Shen J."/>
            <person name="Sidebottom C.H."/>
            <person name="Wang X."/>
            <person name="Canaguier A."/>
            <person name="Chauveau A."/>
            <person name="Berard A."/>
            <person name="Deniot G."/>
            <person name="Guan M."/>
            <person name="Liu Z."/>
            <person name="Sun F."/>
            <person name="Lim Y.P."/>
            <person name="Lyons E."/>
            <person name="Town C.D."/>
            <person name="Bancroft I."/>
            <person name="Wang X."/>
            <person name="Meng J."/>
            <person name="Ma J."/>
            <person name="Pires J.C."/>
            <person name="King G.J."/>
            <person name="Brunel D."/>
            <person name="Delourme R."/>
            <person name="Renard M."/>
            <person name="Aury J.M."/>
            <person name="Adams K.L."/>
            <person name="Batley J."/>
            <person name="Snowdon R.J."/>
            <person name="Tost J."/>
            <person name="Edwards D."/>
            <person name="Zhou Y."/>
            <person name="Hua W."/>
            <person name="Sharpe A.G."/>
            <person name="Paterson A.H."/>
            <person name="Guan C."/>
            <person name="Wincker P."/>
        </authorList>
    </citation>
    <scope>NUCLEOTIDE SEQUENCE [LARGE SCALE GENOMIC DNA]</scope>
    <source>
        <strain evidence="4">cv. Darmor-bzh</strain>
    </source>
</reference>
<dbReference type="OMA" id="HYKPLEM"/>
<gene>
    <name evidence="3" type="primary">BnaA08g01900D</name>
    <name evidence="2" type="ORF">DARMORV10_A08P02620.1</name>
    <name evidence="3" type="ORF">GSBRNA2T00085768001</name>
</gene>
<dbReference type="PaxDb" id="3708-A0A078I9Q9"/>
<name>A0A078I9Q9_BRANA</name>
<dbReference type="EMBL" id="HG994362">
    <property type="protein sequence ID" value="CAF2215001.1"/>
    <property type="molecule type" value="Genomic_DNA"/>
</dbReference>
<feature type="domain" description="F-box associated beta-propeller type 1" evidence="1">
    <location>
        <begin position="119"/>
        <end position="209"/>
    </location>
</feature>
<evidence type="ECO:0000313" key="3">
    <source>
        <dbReference type="EMBL" id="CDY46551.1"/>
    </source>
</evidence>
<dbReference type="Pfam" id="PF07734">
    <property type="entry name" value="FBA_1"/>
    <property type="match status" value="1"/>
</dbReference>
<organism evidence="3 4">
    <name type="scientific">Brassica napus</name>
    <name type="common">Rape</name>
    <dbReference type="NCBI Taxonomy" id="3708"/>
    <lineage>
        <taxon>Eukaryota</taxon>
        <taxon>Viridiplantae</taxon>
        <taxon>Streptophyta</taxon>
        <taxon>Embryophyta</taxon>
        <taxon>Tracheophyta</taxon>
        <taxon>Spermatophyta</taxon>
        <taxon>Magnoliopsida</taxon>
        <taxon>eudicotyledons</taxon>
        <taxon>Gunneridae</taxon>
        <taxon>Pentapetalae</taxon>
        <taxon>rosids</taxon>
        <taxon>malvids</taxon>
        <taxon>Brassicales</taxon>
        <taxon>Brassicaceae</taxon>
        <taxon>Brassiceae</taxon>
        <taxon>Brassica</taxon>
    </lineage>
</organism>
<dbReference type="Proteomes" id="UP000028999">
    <property type="component" value="Unassembled WGS sequence"/>
</dbReference>
<dbReference type="Proteomes" id="UP001295469">
    <property type="component" value="Chromosome A08"/>
</dbReference>
<dbReference type="Gramene" id="CDY46551">
    <property type="protein sequence ID" value="CDY46551"/>
    <property type="gene ID" value="GSBRNA2T00085768001"/>
</dbReference>